<evidence type="ECO:0000259" key="5">
    <source>
        <dbReference type="PROSITE" id="PS50932"/>
    </source>
</evidence>
<feature type="region of interest" description="Disordered" evidence="4">
    <location>
        <begin position="1"/>
        <end position="21"/>
    </location>
</feature>
<proteinExistence type="predicted"/>
<dbReference type="SUPFAM" id="SSF47413">
    <property type="entry name" value="lambda repressor-like DNA-binding domains"/>
    <property type="match status" value="1"/>
</dbReference>
<keyword evidence="1" id="KW-0805">Transcription regulation</keyword>
<dbReference type="PROSITE" id="PS50932">
    <property type="entry name" value="HTH_LACI_2"/>
    <property type="match status" value="1"/>
</dbReference>
<dbReference type="Pfam" id="PF13377">
    <property type="entry name" value="Peripla_BP_3"/>
    <property type="match status" value="1"/>
</dbReference>
<dbReference type="Proteomes" id="UP000215377">
    <property type="component" value="Unassembled WGS sequence"/>
</dbReference>
<dbReference type="SUPFAM" id="SSF53822">
    <property type="entry name" value="Periplasmic binding protein-like I"/>
    <property type="match status" value="1"/>
</dbReference>
<keyword evidence="3" id="KW-0804">Transcription</keyword>
<dbReference type="PANTHER" id="PTHR30146">
    <property type="entry name" value="LACI-RELATED TRANSCRIPTIONAL REPRESSOR"/>
    <property type="match status" value="1"/>
</dbReference>
<name>A0A225NHS7_9RHOB</name>
<dbReference type="Pfam" id="PF00356">
    <property type="entry name" value="LacI"/>
    <property type="match status" value="1"/>
</dbReference>
<dbReference type="EMBL" id="AQQR01000004">
    <property type="protein sequence ID" value="OWU73293.1"/>
    <property type="molecule type" value="Genomic_DNA"/>
</dbReference>
<gene>
    <name evidence="6" type="ORF">ATO3_11365</name>
</gene>
<evidence type="ECO:0000256" key="1">
    <source>
        <dbReference type="ARBA" id="ARBA00023015"/>
    </source>
</evidence>
<dbReference type="SMART" id="SM00354">
    <property type="entry name" value="HTH_LACI"/>
    <property type="match status" value="1"/>
</dbReference>
<comment type="caution">
    <text evidence="6">The sequence shown here is derived from an EMBL/GenBank/DDBJ whole genome shotgun (WGS) entry which is preliminary data.</text>
</comment>
<dbReference type="RefSeq" id="WP_088649995.1">
    <property type="nucleotide sequence ID" value="NZ_AQQR01000004.1"/>
</dbReference>
<evidence type="ECO:0000313" key="6">
    <source>
        <dbReference type="EMBL" id="OWU73293.1"/>
    </source>
</evidence>
<dbReference type="GO" id="GO:0003700">
    <property type="term" value="F:DNA-binding transcription factor activity"/>
    <property type="evidence" value="ECO:0007669"/>
    <property type="project" value="TreeGrafter"/>
</dbReference>
<dbReference type="OrthoDB" id="8433438at2"/>
<dbReference type="AlphaFoldDB" id="A0A225NHS7"/>
<dbReference type="InterPro" id="IPR000843">
    <property type="entry name" value="HTH_LacI"/>
</dbReference>
<organism evidence="6 7">
    <name type="scientific">Marinibacterium profundimaris</name>
    <dbReference type="NCBI Taxonomy" id="1679460"/>
    <lineage>
        <taxon>Bacteria</taxon>
        <taxon>Pseudomonadati</taxon>
        <taxon>Pseudomonadota</taxon>
        <taxon>Alphaproteobacteria</taxon>
        <taxon>Rhodobacterales</taxon>
        <taxon>Paracoccaceae</taxon>
        <taxon>Marinibacterium</taxon>
    </lineage>
</organism>
<evidence type="ECO:0000256" key="3">
    <source>
        <dbReference type="ARBA" id="ARBA00023163"/>
    </source>
</evidence>
<protein>
    <recommendedName>
        <fullName evidence="5">HTH lacI-type domain-containing protein</fullName>
    </recommendedName>
</protein>
<dbReference type="CDD" id="cd06278">
    <property type="entry name" value="PBP1_LacI-like"/>
    <property type="match status" value="1"/>
</dbReference>
<reference evidence="6 7" key="1">
    <citation type="submission" date="2013-04" db="EMBL/GenBank/DDBJ databases">
        <title>Oceanicola sp. 22II1-22F33 Genome Sequencing.</title>
        <authorList>
            <person name="Lai Q."/>
            <person name="Li G."/>
            <person name="Shao Z."/>
        </authorList>
    </citation>
    <scope>NUCLEOTIDE SEQUENCE [LARGE SCALE GENOMIC DNA]</scope>
    <source>
        <strain evidence="6 7">22II1-22F33</strain>
    </source>
</reference>
<dbReference type="InterPro" id="IPR028082">
    <property type="entry name" value="Peripla_BP_I"/>
</dbReference>
<dbReference type="Gene3D" id="1.10.260.40">
    <property type="entry name" value="lambda repressor-like DNA-binding domains"/>
    <property type="match status" value="1"/>
</dbReference>
<feature type="domain" description="HTH lacI-type" evidence="5">
    <location>
        <begin position="13"/>
        <end position="67"/>
    </location>
</feature>
<dbReference type="InterPro" id="IPR046335">
    <property type="entry name" value="LacI/GalR-like_sensor"/>
</dbReference>
<dbReference type="CDD" id="cd01392">
    <property type="entry name" value="HTH_LacI"/>
    <property type="match status" value="1"/>
</dbReference>
<keyword evidence="7" id="KW-1185">Reference proteome</keyword>
<dbReference type="PANTHER" id="PTHR30146:SF109">
    <property type="entry name" value="HTH-TYPE TRANSCRIPTIONAL REGULATOR GALS"/>
    <property type="match status" value="1"/>
</dbReference>
<evidence type="ECO:0000256" key="2">
    <source>
        <dbReference type="ARBA" id="ARBA00023125"/>
    </source>
</evidence>
<accession>A0A225NHS7</accession>
<dbReference type="Gene3D" id="3.40.50.2300">
    <property type="match status" value="2"/>
</dbReference>
<sequence>MTDEPDQPKPRRPTVVTLSQRAGVAPSTVTRALRGDTRISKKTRDRILGLARELGYTPNILARTLSSGRNGLYGLVLGPVTNPFYTQLMYAATALAEELGFRLLIIHAGEGPIEERTAQALLNYQVNGCIISSAVMSSQADKICAANRVPLVMVNRVAYSQGCAVTCDNRAGGAELARLLLSKGRRRFGIIRTTNFSSTSKDREEGFVAEINAAGLDVALRVDGQSSYDGGFAAAAEIAALPDDTRPDALFALSDIMAMGVMDGLRLKGLRVPEDTAVVGFDGLPETGREIYGLTTIEQPLTLMLKRAFEMVEARVANHDMPDEAVSLRGRLILRGSSG</sequence>
<dbReference type="InterPro" id="IPR010982">
    <property type="entry name" value="Lambda_DNA-bd_dom_sf"/>
</dbReference>
<keyword evidence="2" id="KW-0238">DNA-binding</keyword>
<evidence type="ECO:0000313" key="7">
    <source>
        <dbReference type="Proteomes" id="UP000215377"/>
    </source>
</evidence>
<dbReference type="GO" id="GO:0000976">
    <property type="term" value="F:transcription cis-regulatory region binding"/>
    <property type="evidence" value="ECO:0007669"/>
    <property type="project" value="TreeGrafter"/>
</dbReference>
<evidence type="ECO:0000256" key="4">
    <source>
        <dbReference type="SAM" id="MobiDB-lite"/>
    </source>
</evidence>